<accession>A0A537L7P9</accession>
<keyword evidence="2" id="KW-0032">Aminotransferase</keyword>
<dbReference type="GO" id="GO:0030170">
    <property type="term" value="F:pyridoxal phosphate binding"/>
    <property type="evidence" value="ECO:0007669"/>
    <property type="project" value="InterPro"/>
</dbReference>
<gene>
    <name evidence="2" type="ORF">E6G99_10990</name>
</gene>
<feature type="non-terminal residue" evidence="2">
    <location>
        <position position="1"/>
    </location>
</feature>
<keyword evidence="2" id="KW-0808">Transferase</keyword>
<organism evidence="2 3">
    <name type="scientific">Candidatus Segetimicrobium genomatis</name>
    <dbReference type="NCBI Taxonomy" id="2569760"/>
    <lineage>
        <taxon>Bacteria</taxon>
        <taxon>Bacillati</taxon>
        <taxon>Candidatus Sysuimicrobiota</taxon>
        <taxon>Candidatus Sysuimicrobiia</taxon>
        <taxon>Candidatus Sysuimicrobiales</taxon>
        <taxon>Candidatus Segetimicrobiaceae</taxon>
        <taxon>Candidatus Segetimicrobium</taxon>
    </lineage>
</organism>
<evidence type="ECO:0000313" key="3">
    <source>
        <dbReference type="Proteomes" id="UP000318661"/>
    </source>
</evidence>
<dbReference type="PANTHER" id="PTHR42858:SF1">
    <property type="entry name" value="LD15494P"/>
    <property type="match status" value="1"/>
</dbReference>
<proteinExistence type="predicted"/>
<dbReference type="EMBL" id="VBAJ01000274">
    <property type="protein sequence ID" value="TMJ04013.1"/>
    <property type="molecule type" value="Genomic_DNA"/>
</dbReference>
<dbReference type="InterPro" id="IPR015424">
    <property type="entry name" value="PyrdxlP-dep_Trfase"/>
</dbReference>
<dbReference type="InterPro" id="IPR004839">
    <property type="entry name" value="Aminotransferase_I/II_large"/>
</dbReference>
<dbReference type="PANTHER" id="PTHR42858">
    <property type="entry name" value="AMINOTRANSFERASE"/>
    <property type="match status" value="1"/>
</dbReference>
<dbReference type="InterPro" id="IPR015422">
    <property type="entry name" value="PyrdxlP-dep_Trfase_small"/>
</dbReference>
<dbReference type="SUPFAM" id="SSF53383">
    <property type="entry name" value="PLP-dependent transferases"/>
    <property type="match status" value="1"/>
</dbReference>
<sequence length="123" mass="13629">EFCAAGHLSSRVGAIVERYRRKRDTMLTALAREMPLGVTWTHPQGGLFLWVRLPDGMDTERLLPLAVEEGVAYVVGAGFHADGGGRNAMRLNFSFPSEPEIEEGVRRLARLVQRNLPSAVRAK</sequence>
<dbReference type="AlphaFoldDB" id="A0A537L7P9"/>
<dbReference type="Pfam" id="PF00155">
    <property type="entry name" value="Aminotran_1_2"/>
    <property type="match status" value="1"/>
</dbReference>
<dbReference type="GO" id="GO:0047536">
    <property type="term" value="F:2-aminoadipate transaminase activity"/>
    <property type="evidence" value="ECO:0007669"/>
    <property type="project" value="TreeGrafter"/>
</dbReference>
<evidence type="ECO:0000313" key="2">
    <source>
        <dbReference type="EMBL" id="TMJ04013.1"/>
    </source>
</evidence>
<name>A0A537L7P9_9BACT</name>
<comment type="caution">
    <text evidence="2">The sequence shown here is derived from an EMBL/GenBank/DDBJ whole genome shotgun (WGS) entry which is preliminary data.</text>
</comment>
<protein>
    <submittedName>
        <fullName evidence="2">Aminotransferase class I/II-fold pyridoxal phosphate-dependent enzyme</fullName>
    </submittedName>
</protein>
<feature type="domain" description="Aminotransferase class I/classII large" evidence="1">
    <location>
        <begin position="11"/>
        <end position="108"/>
    </location>
</feature>
<evidence type="ECO:0000259" key="1">
    <source>
        <dbReference type="Pfam" id="PF00155"/>
    </source>
</evidence>
<dbReference type="Gene3D" id="3.90.1150.10">
    <property type="entry name" value="Aspartate Aminotransferase, domain 1"/>
    <property type="match status" value="1"/>
</dbReference>
<reference evidence="2 3" key="1">
    <citation type="journal article" date="2019" name="Nat. Microbiol.">
        <title>Mediterranean grassland soil C-N compound turnover is dependent on rainfall and depth, and is mediated by genomically divergent microorganisms.</title>
        <authorList>
            <person name="Diamond S."/>
            <person name="Andeer P.F."/>
            <person name="Li Z."/>
            <person name="Crits-Christoph A."/>
            <person name="Burstein D."/>
            <person name="Anantharaman K."/>
            <person name="Lane K.R."/>
            <person name="Thomas B.C."/>
            <person name="Pan C."/>
            <person name="Northen T.R."/>
            <person name="Banfield J.F."/>
        </authorList>
    </citation>
    <scope>NUCLEOTIDE SEQUENCE [LARGE SCALE GENOMIC DNA]</scope>
    <source>
        <strain evidence="2">NP_2</strain>
    </source>
</reference>
<dbReference type="Proteomes" id="UP000318661">
    <property type="component" value="Unassembled WGS sequence"/>
</dbReference>